<proteinExistence type="predicted"/>
<name>A0A1G7M5W8_PSEOR</name>
<reference evidence="1 2" key="1">
    <citation type="submission" date="2016-10" db="EMBL/GenBank/DDBJ databases">
        <authorList>
            <person name="de Groot N.N."/>
        </authorList>
    </citation>
    <scope>NUCLEOTIDE SEQUENCE [LARGE SCALE GENOMIC DNA]</scope>
    <source>
        <strain evidence="1 2">CGMCC 4.3143</strain>
    </source>
</reference>
<protein>
    <recommendedName>
        <fullName evidence="3">Methyltransferase domain-containing protein</fullName>
    </recommendedName>
</protein>
<organism evidence="1 2">
    <name type="scientific">Pseudonocardia oroxyli</name>
    <dbReference type="NCBI Taxonomy" id="366584"/>
    <lineage>
        <taxon>Bacteria</taxon>
        <taxon>Bacillati</taxon>
        <taxon>Actinomycetota</taxon>
        <taxon>Actinomycetes</taxon>
        <taxon>Pseudonocardiales</taxon>
        <taxon>Pseudonocardiaceae</taxon>
        <taxon>Pseudonocardia</taxon>
    </lineage>
</organism>
<dbReference type="Gene3D" id="3.40.50.150">
    <property type="entry name" value="Vaccinia Virus protein VP39"/>
    <property type="match status" value="1"/>
</dbReference>
<dbReference type="EMBL" id="FNBE01000005">
    <property type="protein sequence ID" value="SDF57163.1"/>
    <property type="molecule type" value="Genomic_DNA"/>
</dbReference>
<evidence type="ECO:0008006" key="3">
    <source>
        <dbReference type="Google" id="ProtNLM"/>
    </source>
</evidence>
<dbReference type="AlphaFoldDB" id="A0A1G7M5W8"/>
<keyword evidence="2" id="KW-1185">Reference proteome</keyword>
<dbReference type="InterPro" id="IPR029063">
    <property type="entry name" value="SAM-dependent_MTases_sf"/>
</dbReference>
<dbReference type="OrthoDB" id="3572108at2"/>
<accession>A0A1G7M5W8</accession>
<dbReference type="SUPFAM" id="SSF53335">
    <property type="entry name" value="S-adenosyl-L-methionine-dependent methyltransferases"/>
    <property type="match status" value="1"/>
</dbReference>
<dbReference type="Proteomes" id="UP000198967">
    <property type="component" value="Unassembled WGS sequence"/>
</dbReference>
<dbReference type="RefSeq" id="WP_093081108.1">
    <property type="nucleotide sequence ID" value="NZ_FNBE01000005.1"/>
</dbReference>
<evidence type="ECO:0000313" key="1">
    <source>
        <dbReference type="EMBL" id="SDF57163.1"/>
    </source>
</evidence>
<evidence type="ECO:0000313" key="2">
    <source>
        <dbReference type="Proteomes" id="UP000198967"/>
    </source>
</evidence>
<gene>
    <name evidence="1" type="ORF">SAMN05216377_105270</name>
</gene>
<sequence length="212" mass="22373">MHAAPDATADTAPLSWYSRLVLHYVGRGPFLVAEHGELLRRLVDHGPASGVAESERAAARMRAQAPGCPVFLGPGAVPSGAFGGIAAFDVLARGGDDEKTVADWVRILAPGGRAIVLVPDPAGRGRALTDGEWAGERPGNRSHDDWRQVFTAAGLRVHREGSDGLIRGPYGRIPPLLDPRTAPARTQQAIGTLFLNPGEGENAVFVLEKPAD</sequence>
<dbReference type="STRING" id="366584.SAMN05216377_105270"/>